<comment type="caution">
    <text evidence="2">The sequence shown here is derived from an EMBL/GenBank/DDBJ whole genome shotgun (WGS) entry which is preliminary data.</text>
</comment>
<evidence type="ECO:0000313" key="2">
    <source>
        <dbReference type="EMBL" id="RJP60810.1"/>
    </source>
</evidence>
<sequence length="435" mass="49454">MKSVAILGGGVAGLTAARMLHQRCAISVFEANDTIGGLCRTRQTPEGFLFDIGGGHIFHSIYPEILNIMLEYAGGADNLLQHKRNTRIFMYDRFIQYPFENGLGDLPPGVRYDCLMGYINAWIEREKNGESDYNSFYDFIMRRFGSGIADHFMLPYNRKIWCTDPRNMSVDWIKNRVPQAPLEDVVKSALGMNTEGYKHQSTFYYPRKGGIQFFINALAEPFKDSIRTSTPVVSIAKDGKSWLINGEKFDRVVSTIPLDVFCTLYEGVPKSVLRCANDLSHISLLTVLVGLKIPETEPYSWLYLPQEEQGEANRLTYFTNYSAQLAPKGFSSVLVEATLSADDANSVTRQRVDTIVSDMIRIGLVKCSDIIMIDWDIVPYAYLVHDHAMTRNRDMIIQSLGDESIDFVGRFGSFRYYNMDQVIKQVRETINTRYI</sequence>
<dbReference type="PANTHER" id="PTHR21197:SF0">
    <property type="entry name" value="UDP-GALACTOPYRANOSE MUTASE"/>
    <property type="match status" value="1"/>
</dbReference>
<reference evidence="2 3" key="1">
    <citation type="journal article" date="2017" name="ISME J.">
        <title>Energy and carbon metabolisms in a deep terrestrial subsurface fluid microbial community.</title>
        <authorList>
            <person name="Momper L."/>
            <person name="Jungbluth S.P."/>
            <person name="Lee M.D."/>
            <person name="Amend J.P."/>
        </authorList>
    </citation>
    <scope>NUCLEOTIDE SEQUENCE [LARGE SCALE GENOMIC DNA]</scope>
    <source>
        <strain evidence="2">SURF_26</strain>
    </source>
</reference>
<accession>A0A3A4R3Y9</accession>
<dbReference type="Proteomes" id="UP000266426">
    <property type="component" value="Unassembled WGS sequence"/>
</dbReference>
<dbReference type="SUPFAM" id="SSF51905">
    <property type="entry name" value="FAD/NAD(P)-binding domain"/>
    <property type="match status" value="1"/>
</dbReference>
<gene>
    <name evidence="2" type="ORF">C4541_03485</name>
</gene>
<organism evidence="2 3">
    <name type="scientific">Candidatus Auribacter fodinae</name>
    <dbReference type="NCBI Taxonomy" id="2093366"/>
    <lineage>
        <taxon>Bacteria</taxon>
        <taxon>Pseudomonadati</taxon>
        <taxon>Candidatus Auribacterota</taxon>
        <taxon>Candidatus Auribacteria</taxon>
        <taxon>Candidatus Auribacterales</taxon>
        <taxon>Candidatus Auribacteraceae</taxon>
        <taxon>Candidatus Auribacter</taxon>
    </lineage>
</organism>
<dbReference type="GO" id="GO:0008767">
    <property type="term" value="F:UDP-galactopyranose mutase activity"/>
    <property type="evidence" value="ECO:0007669"/>
    <property type="project" value="TreeGrafter"/>
</dbReference>
<dbReference type="PANTHER" id="PTHR21197">
    <property type="entry name" value="UDP-GALACTOPYRANOSE MUTASE"/>
    <property type="match status" value="1"/>
</dbReference>
<dbReference type="AlphaFoldDB" id="A0A3A4R3Y9"/>
<dbReference type="GO" id="GO:0016491">
    <property type="term" value="F:oxidoreductase activity"/>
    <property type="evidence" value="ECO:0007669"/>
    <property type="project" value="InterPro"/>
</dbReference>
<dbReference type="InterPro" id="IPR002937">
    <property type="entry name" value="Amino_oxidase"/>
</dbReference>
<dbReference type="GO" id="GO:0050660">
    <property type="term" value="F:flavin adenine dinucleotide binding"/>
    <property type="evidence" value="ECO:0007669"/>
    <property type="project" value="TreeGrafter"/>
</dbReference>
<dbReference type="GO" id="GO:0005829">
    <property type="term" value="C:cytosol"/>
    <property type="evidence" value="ECO:0007669"/>
    <property type="project" value="TreeGrafter"/>
</dbReference>
<dbReference type="Gene3D" id="3.50.50.60">
    <property type="entry name" value="FAD/NAD(P)-binding domain"/>
    <property type="match status" value="1"/>
</dbReference>
<dbReference type="InterPro" id="IPR036188">
    <property type="entry name" value="FAD/NAD-bd_sf"/>
</dbReference>
<protein>
    <submittedName>
        <fullName evidence="2">FAD-dependent oxidoreductase</fullName>
    </submittedName>
</protein>
<name>A0A3A4R3Y9_9BACT</name>
<proteinExistence type="predicted"/>
<feature type="domain" description="Amine oxidase" evidence="1">
    <location>
        <begin position="11"/>
        <end position="262"/>
    </location>
</feature>
<evidence type="ECO:0000259" key="1">
    <source>
        <dbReference type="Pfam" id="PF01593"/>
    </source>
</evidence>
<evidence type="ECO:0000313" key="3">
    <source>
        <dbReference type="Proteomes" id="UP000266426"/>
    </source>
</evidence>
<dbReference type="Pfam" id="PF01593">
    <property type="entry name" value="Amino_oxidase"/>
    <property type="match status" value="1"/>
</dbReference>
<dbReference type="EMBL" id="QZJZ01000022">
    <property type="protein sequence ID" value="RJP60810.1"/>
    <property type="molecule type" value="Genomic_DNA"/>
</dbReference>